<protein>
    <recommendedName>
        <fullName evidence="9">Methyl-accepting chemotaxis protein</fullName>
    </recommendedName>
</protein>
<dbReference type="InterPro" id="IPR004089">
    <property type="entry name" value="MCPsignal_dom"/>
</dbReference>
<keyword evidence="8" id="KW-1185">Reference proteome</keyword>
<dbReference type="InterPro" id="IPR003660">
    <property type="entry name" value="HAMP_dom"/>
</dbReference>
<dbReference type="PANTHER" id="PTHR32089">
    <property type="entry name" value="METHYL-ACCEPTING CHEMOTAXIS PROTEIN MCPB"/>
    <property type="match status" value="1"/>
</dbReference>
<evidence type="ECO:0000256" key="4">
    <source>
        <dbReference type="SAM" id="Phobius"/>
    </source>
</evidence>
<organism evidence="7 8">
    <name type="scientific">Petrocella atlantisensis</name>
    <dbReference type="NCBI Taxonomy" id="2173034"/>
    <lineage>
        <taxon>Bacteria</taxon>
        <taxon>Bacillati</taxon>
        <taxon>Bacillota</taxon>
        <taxon>Clostridia</taxon>
        <taxon>Lachnospirales</taxon>
        <taxon>Vallitaleaceae</taxon>
        <taxon>Petrocella</taxon>
    </lineage>
</organism>
<evidence type="ECO:0000313" key="7">
    <source>
        <dbReference type="EMBL" id="VDN48298.1"/>
    </source>
</evidence>
<feature type="transmembrane region" description="Helical" evidence="4">
    <location>
        <begin position="21"/>
        <end position="38"/>
    </location>
</feature>
<feature type="domain" description="Methyl-accepting transducer" evidence="5">
    <location>
        <begin position="285"/>
        <end position="521"/>
    </location>
</feature>
<dbReference type="SMART" id="SM00283">
    <property type="entry name" value="MA"/>
    <property type="match status" value="1"/>
</dbReference>
<dbReference type="PROSITE" id="PS50885">
    <property type="entry name" value="HAMP"/>
    <property type="match status" value="1"/>
</dbReference>
<dbReference type="Proteomes" id="UP000279029">
    <property type="component" value="Chromosome"/>
</dbReference>
<keyword evidence="4" id="KW-1133">Transmembrane helix</keyword>
<feature type="domain" description="HAMP" evidence="6">
    <location>
        <begin position="213"/>
        <end position="266"/>
    </location>
</feature>
<dbReference type="Pfam" id="PF00015">
    <property type="entry name" value="MCPsignal"/>
    <property type="match status" value="1"/>
</dbReference>
<keyword evidence="4" id="KW-0472">Membrane</keyword>
<dbReference type="SMART" id="SM00304">
    <property type="entry name" value="HAMP"/>
    <property type="match status" value="1"/>
</dbReference>
<name>A0A3P7PHE0_9FIRM</name>
<feature type="transmembrane region" description="Helical" evidence="4">
    <location>
        <begin position="182"/>
        <end position="205"/>
    </location>
</feature>
<dbReference type="PROSITE" id="PS50111">
    <property type="entry name" value="CHEMOTAXIS_TRANSDUC_2"/>
    <property type="match status" value="1"/>
</dbReference>
<evidence type="ECO:0000256" key="1">
    <source>
        <dbReference type="ARBA" id="ARBA00023224"/>
    </source>
</evidence>
<dbReference type="KEGG" id="cbar:PATL70BA_2403"/>
<evidence type="ECO:0000259" key="6">
    <source>
        <dbReference type="PROSITE" id="PS50885"/>
    </source>
</evidence>
<dbReference type="SUPFAM" id="SSF58104">
    <property type="entry name" value="Methyl-accepting chemotaxis protein (MCP) signaling domain"/>
    <property type="match status" value="1"/>
</dbReference>
<dbReference type="EMBL" id="LR130778">
    <property type="protein sequence ID" value="VDN48298.1"/>
    <property type="molecule type" value="Genomic_DNA"/>
</dbReference>
<dbReference type="RefSeq" id="WP_125137447.1">
    <property type="nucleotide sequence ID" value="NZ_LR130778.1"/>
</dbReference>
<reference evidence="7 8" key="1">
    <citation type="submission" date="2018-09" db="EMBL/GenBank/DDBJ databases">
        <authorList>
            <person name="Postec A."/>
        </authorList>
    </citation>
    <scope>NUCLEOTIDE SEQUENCE [LARGE SCALE GENOMIC DNA]</scope>
    <source>
        <strain evidence="7">70B-A</strain>
    </source>
</reference>
<proteinExistence type="inferred from homology"/>
<dbReference type="PANTHER" id="PTHR32089:SF112">
    <property type="entry name" value="LYSOZYME-LIKE PROTEIN-RELATED"/>
    <property type="match status" value="1"/>
</dbReference>
<sequence>MKKVKNIAGIKGASFSIKAKLIMGFAIIIFVMGLISLFTYAKLQASLVEMSEMVESAIIANTIITDNGIAVATAISVYSLDKTPENKQIIMDLLDENDEKISKLKVYTKNEDGIRLIDATVKRLDDYRVNVENAITYSDNKDSAGYIEANAESKKLIGYVGLTLQELLKNELNYNAIEKDRLTAAAVVTGQVVLISIILIAIISITGATILTNKITGMIAKLAHHAQSIADGNLLATQIKANSRDDLSILVKAFNKMGDNLRTMIGKISENSNNIARSSEFLKQNSEESSKAIEQVAISIKQISEDALDQTEKSERTFNIAKKLNEGNKKAYEDISKVLSSSNMATHAANNGNIKMNALLEQIVVIEEKIVSTHTVSDILNVKSTEIKKVVDTITNMASQTNLLSLNAAIEAARAGVHGKGFAVVADEIRKLAQSSSDATKEITVMLNDIHSTSQELASSMMIGVKEVKEGAQMANAAKDSFGEIVDTSKEVDNRIKDISAEIEKMVEGIKEVEEMSYVISQLAKGSSDESTHVAAAVQQQSAGLQEITSYASILSEMSEDLKLMVSQFVFE</sequence>
<dbReference type="Pfam" id="PF00672">
    <property type="entry name" value="HAMP"/>
    <property type="match status" value="1"/>
</dbReference>
<keyword evidence="1 3" id="KW-0807">Transducer</keyword>
<gene>
    <name evidence="7" type="ORF">PATL70BA_2403</name>
</gene>
<evidence type="ECO:0000256" key="2">
    <source>
        <dbReference type="ARBA" id="ARBA00029447"/>
    </source>
</evidence>
<dbReference type="CDD" id="cd06225">
    <property type="entry name" value="HAMP"/>
    <property type="match status" value="1"/>
</dbReference>
<dbReference type="GO" id="GO:0016020">
    <property type="term" value="C:membrane"/>
    <property type="evidence" value="ECO:0007669"/>
    <property type="project" value="InterPro"/>
</dbReference>
<evidence type="ECO:0000313" key="8">
    <source>
        <dbReference type="Proteomes" id="UP000279029"/>
    </source>
</evidence>
<dbReference type="OrthoDB" id="9762005at2"/>
<dbReference type="Gene3D" id="1.10.287.950">
    <property type="entry name" value="Methyl-accepting chemotaxis protein"/>
    <property type="match status" value="1"/>
</dbReference>
<comment type="similarity">
    <text evidence="2">Belongs to the methyl-accepting chemotaxis (MCP) protein family.</text>
</comment>
<dbReference type="AlphaFoldDB" id="A0A3P7PHE0"/>
<evidence type="ECO:0000256" key="3">
    <source>
        <dbReference type="PROSITE-ProRule" id="PRU00284"/>
    </source>
</evidence>
<accession>A0A3P7PHE0</accession>
<feature type="transmembrane region" description="Helical" evidence="4">
    <location>
        <begin position="58"/>
        <end position="80"/>
    </location>
</feature>
<evidence type="ECO:0000259" key="5">
    <source>
        <dbReference type="PROSITE" id="PS50111"/>
    </source>
</evidence>
<keyword evidence="4" id="KW-0812">Transmembrane</keyword>
<evidence type="ECO:0008006" key="9">
    <source>
        <dbReference type="Google" id="ProtNLM"/>
    </source>
</evidence>
<dbReference type="GO" id="GO:0007165">
    <property type="term" value="P:signal transduction"/>
    <property type="evidence" value="ECO:0007669"/>
    <property type="project" value="UniProtKB-KW"/>
</dbReference>